<name>A0ABD6B235_9EURY</name>
<protein>
    <submittedName>
        <fullName evidence="1">Uncharacterized protein</fullName>
    </submittedName>
</protein>
<dbReference type="EMBL" id="JBHUDC010000008">
    <property type="protein sequence ID" value="MFD1515129.1"/>
    <property type="molecule type" value="Genomic_DNA"/>
</dbReference>
<evidence type="ECO:0000313" key="1">
    <source>
        <dbReference type="EMBL" id="MFD1515129.1"/>
    </source>
</evidence>
<keyword evidence="2" id="KW-1185">Reference proteome</keyword>
<reference evidence="1 2" key="1">
    <citation type="journal article" date="2019" name="Int. J. Syst. Evol. Microbiol.">
        <title>The Global Catalogue of Microorganisms (GCM) 10K type strain sequencing project: providing services to taxonomists for standard genome sequencing and annotation.</title>
        <authorList>
            <consortium name="The Broad Institute Genomics Platform"/>
            <consortium name="The Broad Institute Genome Sequencing Center for Infectious Disease"/>
            <person name="Wu L."/>
            <person name="Ma J."/>
        </authorList>
    </citation>
    <scope>NUCLEOTIDE SEQUENCE [LARGE SCALE GENOMIC DNA]</scope>
    <source>
        <strain evidence="1 2">CGMCC 1.12563</strain>
    </source>
</reference>
<dbReference type="AlphaFoldDB" id="A0ABD6B235"/>
<gene>
    <name evidence="1" type="ORF">ACFSBT_17755</name>
</gene>
<accession>A0ABD6B235</accession>
<sequence>MMAWSGGRHRGDSMLTQNARYLLEHGPSVLVDLPGEQVYPHDREDGVRTFSLTGSAASSMGGPVTMVAYHVEHDRTDVLRAFYEENPRLVETKSYRAIQKLLGKKTSGWKDASREIRGEFFDEEEIVTPPGTEDADGQECPRCGTELSFKGLPAHLRSGCDAGN</sequence>
<dbReference type="Proteomes" id="UP001597187">
    <property type="component" value="Unassembled WGS sequence"/>
</dbReference>
<evidence type="ECO:0000313" key="2">
    <source>
        <dbReference type="Proteomes" id="UP001597187"/>
    </source>
</evidence>
<organism evidence="1 2">
    <name type="scientific">Halomarina rubra</name>
    <dbReference type="NCBI Taxonomy" id="2071873"/>
    <lineage>
        <taxon>Archaea</taxon>
        <taxon>Methanobacteriati</taxon>
        <taxon>Methanobacteriota</taxon>
        <taxon>Stenosarchaea group</taxon>
        <taxon>Halobacteria</taxon>
        <taxon>Halobacteriales</taxon>
        <taxon>Natronomonadaceae</taxon>
        <taxon>Halomarina</taxon>
    </lineage>
</organism>
<proteinExistence type="predicted"/>
<comment type="caution">
    <text evidence="1">The sequence shown here is derived from an EMBL/GenBank/DDBJ whole genome shotgun (WGS) entry which is preliminary data.</text>
</comment>